<dbReference type="EMBL" id="JAGGLL010000023">
    <property type="protein sequence ID" value="MBP2023129.1"/>
    <property type="molecule type" value="Genomic_DNA"/>
</dbReference>
<keyword evidence="3" id="KW-1185">Reference proteome</keyword>
<feature type="transmembrane region" description="Helical" evidence="1">
    <location>
        <begin position="333"/>
        <end position="354"/>
    </location>
</feature>
<dbReference type="RefSeq" id="WP_021285099.1">
    <property type="nucleotide sequence ID" value="NZ_JAGGLL010000023.1"/>
</dbReference>
<dbReference type="Proteomes" id="UP001519308">
    <property type="component" value="Unassembled WGS sequence"/>
</dbReference>
<gene>
    <name evidence="2" type="ORF">J2Z44_002963</name>
</gene>
<feature type="transmembrane region" description="Helical" evidence="1">
    <location>
        <begin position="401"/>
        <end position="425"/>
    </location>
</feature>
<keyword evidence="1" id="KW-1133">Transmembrane helix</keyword>
<keyword evidence="1" id="KW-0472">Membrane</keyword>
<evidence type="ECO:0008006" key="4">
    <source>
        <dbReference type="Google" id="ProtNLM"/>
    </source>
</evidence>
<feature type="transmembrane region" description="Helical" evidence="1">
    <location>
        <begin position="144"/>
        <end position="167"/>
    </location>
</feature>
<evidence type="ECO:0000313" key="2">
    <source>
        <dbReference type="EMBL" id="MBP2023129.1"/>
    </source>
</evidence>
<dbReference type="InterPro" id="IPR031584">
    <property type="entry name" value="Put_ABC_export"/>
</dbReference>
<reference evidence="2 3" key="1">
    <citation type="submission" date="2021-03" db="EMBL/GenBank/DDBJ databases">
        <title>Genomic Encyclopedia of Type Strains, Phase IV (KMG-IV): sequencing the most valuable type-strain genomes for metagenomic binning, comparative biology and taxonomic classification.</title>
        <authorList>
            <person name="Goeker M."/>
        </authorList>
    </citation>
    <scope>NUCLEOTIDE SEQUENCE [LARGE SCALE GENOMIC DNA]</scope>
    <source>
        <strain evidence="2 3">DSM 28650</strain>
    </source>
</reference>
<feature type="transmembrane region" description="Helical" evidence="1">
    <location>
        <begin position="179"/>
        <end position="196"/>
    </location>
</feature>
<dbReference type="Pfam" id="PF16962">
    <property type="entry name" value="ABC_export"/>
    <property type="match status" value="1"/>
</dbReference>
<feature type="transmembrane region" description="Helical" evidence="1">
    <location>
        <begin position="57"/>
        <end position="75"/>
    </location>
</feature>
<protein>
    <recommendedName>
        <fullName evidence="4">ABC transporter permease</fullName>
    </recommendedName>
</protein>
<feature type="transmembrane region" description="Helical" evidence="1">
    <location>
        <begin position="360"/>
        <end position="381"/>
    </location>
</feature>
<proteinExistence type="predicted"/>
<feature type="transmembrane region" description="Helical" evidence="1">
    <location>
        <begin position="471"/>
        <end position="491"/>
    </location>
</feature>
<feature type="transmembrane region" description="Helical" evidence="1">
    <location>
        <begin position="26"/>
        <end position="45"/>
    </location>
</feature>
<organism evidence="2 3">
    <name type="scientific">Clostridium punense</name>
    <dbReference type="NCBI Taxonomy" id="1054297"/>
    <lineage>
        <taxon>Bacteria</taxon>
        <taxon>Bacillati</taxon>
        <taxon>Bacillota</taxon>
        <taxon>Clostridia</taxon>
        <taxon>Eubacteriales</taxon>
        <taxon>Clostridiaceae</taxon>
        <taxon>Clostridium</taxon>
    </lineage>
</organism>
<feature type="transmembrane region" description="Helical" evidence="1">
    <location>
        <begin position="431"/>
        <end position="459"/>
    </location>
</feature>
<accession>A0ABS4K5S4</accession>
<comment type="caution">
    <text evidence="2">The sequence shown here is derived from an EMBL/GenBank/DDBJ whole genome shotgun (WGS) entry which is preliminary data.</text>
</comment>
<sequence>MKALIYVMKRTLINSIKRLKEKPQKAIGPVFVVIWLVIMFLPKGRKVADGDGMPAEVFVSIFLIVIMGMFLYALYSGSKSVTSKFDMSDVNLLFVSPIRPQTIMIYGIVKKVAVEVLASLYILYQIPNLLSGNNVPVLNQVLLMVNLIIFQVLFCNILKLFIFALCFKFERLGTIIRSFIKALLLLIAVGIAALFMKGNGLEALTKFAQDLTYSSYVKFIPVFGWLKEIAHQTLIGINAAYGLYMFMILATSGLLLYITYTMDMDFYEDMLSSAENNEVIKDAKAGIKVTPKQGAQKNIFNKVFKEIKLNLKGSYGAKVLFLKHINEYRKRSFIFFINTYSLVLLAVSILAGVILKEAGIKLIFIIFSGFLIFSSGLGAKLYIEIDKAYIYLLPDSPSKKLFYGSASSFIKLFTDSLILFLPLGILGKASIIEILLCIISYVALGGMLSFSGLCGFRAAQFLGFTSQISQGIFFMFFQFFLAVPVLIIVMLGTKFFTDFNGYLIYLLYLIYSLGAGALFFFGGVGIFNDMEFRE</sequence>
<feature type="transmembrane region" description="Helical" evidence="1">
    <location>
        <begin position="503"/>
        <end position="527"/>
    </location>
</feature>
<name>A0ABS4K5S4_9CLOT</name>
<evidence type="ECO:0000313" key="3">
    <source>
        <dbReference type="Proteomes" id="UP001519308"/>
    </source>
</evidence>
<feature type="transmembrane region" description="Helical" evidence="1">
    <location>
        <begin position="241"/>
        <end position="260"/>
    </location>
</feature>
<feature type="transmembrane region" description="Helical" evidence="1">
    <location>
        <begin position="103"/>
        <end position="124"/>
    </location>
</feature>
<keyword evidence="1" id="KW-0812">Transmembrane</keyword>
<evidence type="ECO:0000256" key="1">
    <source>
        <dbReference type="SAM" id="Phobius"/>
    </source>
</evidence>